<gene>
    <name evidence="4" type="ORF">FOXG_06538</name>
    <name evidence="5" type="ORF">FOXG_06728</name>
    <name evidence="6" type="ORF">FOXG_07287</name>
</gene>
<proteinExistence type="predicted"/>
<organism evidence="5 7">
    <name type="scientific">Fusarium oxysporum f. sp. lycopersici (strain 4287 / CBS 123668 / FGSC 9935 / NRRL 34936)</name>
    <name type="common">Fusarium vascular wilt of tomato</name>
    <dbReference type="NCBI Taxonomy" id="426428"/>
    <lineage>
        <taxon>Eukaryota</taxon>
        <taxon>Fungi</taxon>
        <taxon>Dikarya</taxon>
        <taxon>Ascomycota</taxon>
        <taxon>Pezizomycotina</taxon>
        <taxon>Sordariomycetes</taxon>
        <taxon>Hypocreomycetidae</taxon>
        <taxon>Hypocreales</taxon>
        <taxon>Nectriaceae</taxon>
        <taxon>Fusarium</taxon>
        <taxon>Fusarium oxysporum species complex</taxon>
    </lineage>
</organism>
<reference evidence="5" key="1">
    <citation type="submission" date="2007-04" db="EMBL/GenBank/DDBJ databases">
        <authorList>
            <consortium name="The Broad Institute Genome Sequencing Platform"/>
            <person name="Birren B."/>
            <person name="Lander E."/>
            <person name="Galagan J."/>
            <person name="Nusbaum C."/>
            <person name="Devon K."/>
            <person name="Ma L.-J."/>
            <person name="Jaffe D."/>
            <person name="Butler J."/>
            <person name="Alvarez P."/>
            <person name="Gnerre S."/>
            <person name="Grabherr M."/>
            <person name="Kleber M."/>
            <person name="Mauceli E."/>
            <person name="Brockman W."/>
            <person name="MacCallum I.A."/>
            <person name="Young S."/>
            <person name="LaButti K."/>
            <person name="DeCaprio D."/>
            <person name="Crawford M."/>
            <person name="Koehrsen M."/>
            <person name="Engels R."/>
            <person name="Montgomery P."/>
            <person name="Pearson M."/>
            <person name="Howarth C."/>
            <person name="Larson L."/>
            <person name="White J."/>
            <person name="O'Leary S."/>
            <person name="Kodira C."/>
            <person name="Zeng Q."/>
            <person name="Yandava C."/>
            <person name="Alvarado L."/>
            <person name="Kistler C."/>
            <person name="Shim W.-B."/>
            <person name="Kang S."/>
            <person name="Woloshuk C."/>
        </authorList>
    </citation>
    <scope>NUCLEOTIDE SEQUENCE</scope>
    <source>
        <strain evidence="5">4287</strain>
    </source>
</reference>
<dbReference type="RefSeq" id="XP_018242471.1">
    <property type="nucleotide sequence ID" value="XM_018385220.1"/>
</dbReference>
<evidence type="ECO:0000313" key="5">
    <source>
        <dbReference type="EMBL" id="KNB04683.1"/>
    </source>
</evidence>
<dbReference type="Gene3D" id="4.10.280.10">
    <property type="entry name" value="Helix-loop-helix DNA-binding domain"/>
    <property type="match status" value="1"/>
</dbReference>
<evidence type="ECO:0000259" key="3">
    <source>
        <dbReference type="PROSITE" id="PS50888"/>
    </source>
</evidence>
<dbReference type="AlphaFoldDB" id="A0A0J9V0J0"/>
<dbReference type="InterPro" id="IPR036638">
    <property type="entry name" value="HLH_DNA-bd_sf"/>
</dbReference>
<name>A0A0J9V0J0_FUSO4</name>
<evidence type="ECO:0000256" key="2">
    <source>
        <dbReference type="SAM" id="MobiDB-lite"/>
    </source>
</evidence>
<dbReference type="GeneID" id="28948408"/>
<dbReference type="GeneID" id="28949001"/>
<accession>A0A0J9V0J0</accession>
<reference evidence="5" key="2">
    <citation type="journal article" date="2010" name="Nature">
        <title>Comparative genomics reveals mobile pathogenicity chromosomes in Fusarium.</title>
        <authorList>
            <person name="Ma L.J."/>
            <person name="van der Does H.C."/>
            <person name="Borkovich K.A."/>
            <person name="Coleman J.J."/>
            <person name="Daboussi M.J."/>
            <person name="Di Pietro A."/>
            <person name="Dufresne M."/>
            <person name="Freitag M."/>
            <person name="Grabherr M."/>
            <person name="Henrissat B."/>
            <person name="Houterman P.M."/>
            <person name="Kang S."/>
            <person name="Shim W.B."/>
            <person name="Woloshuk C."/>
            <person name="Xie X."/>
            <person name="Xu J.R."/>
            <person name="Antoniw J."/>
            <person name="Baker S.E."/>
            <person name="Bluhm B.H."/>
            <person name="Breakspear A."/>
            <person name="Brown D.W."/>
            <person name="Butchko R.A."/>
            <person name="Chapman S."/>
            <person name="Coulson R."/>
            <person name="Coutinho P.M."/>
            <person name="Danchin E.G."/>
            <person name="Diener A."/>
            <person name="Gale L.R."/>
            <person name="Gardiner D.M."/>
            <person name="Goff S."/>
            <person name="Hammond-Kosack K.E."/>
            <person name="Hilburn K."/>
            <person name="Hua-Van A."/>
            <person name="Jonkers W."/>
            <person name="Kazan K."/>
            <person name="Kodira C.D."/>
            <person name="Koehrsen M."/>
            <person name="Kumar L."/>
            <person name="Lee Y.H."/>
            <person name="Li L."/>
            <person name="Manners J.M."/>
            <person name="Miranda-Saavedra D."/>
            <person name="Mukherjee M."/>
            <person name="Park G."/>
            <person name="Park J."/>
            <person name="Park S.Y."/>
            <person name="Proctor R.H."/>
            <person name="Regev A."/>
            <person name="Ruiz-Roldan M.C."/>
            <person name="Sain D."/>
            <person name="Sakthikumar S."/>
            <person name="Sykes S."/>
            <person name="Schwartz D.C."/>
            <person name="Turgeon B.G."/>
            <person name="Wapinski I."/>
            <person name="Yoder O."/>
            <person name="Young S."/>
            <person name="Zeng Q."/>
            <person name="Zhou S."/>
            <person name="Galagan J."/>
            <person name="Cuomo C.A."/>
            <person name="Kistler H.C."/>
            <person name="Rep M."/>
        </authorList>
    </citation>
    <scope>NUCLEOTIDE SEQUENCE [LARGE SCALE GENOMIC DNA]</scope>
    <source>
        <strain evidence="5">4287</strain>
    </source>
</reference>
<dbReference type="RefSeq" id="XP_018242728.1">
    <property type="nucleotide sequence ID" value="XM_018385392.1"/>
</dbReference>
<dbReference type="GeneID" id="28948555"/>
<protein>
    <recommendedName>
        <fullName evidence="3">BHLH domain-containing protein</fullName>
    </recommendedName>
</protein>
<sequence>MATYDYATDLGGLYWNKEDSLVEPSFDSVLNQSSQDTLLVDTPCGTKAYDLSTAYTDPVFASFQALTASPFVEPCTSDFAFSNVGSSVGIDEIVVQSGYTAGFETMEGNSTGATSGTDEKTISAHLPKENSIRDNCDDNCQNSEGSLNPRAEVKLRAASRKPKISRKKPAIDPNTQQARECHNNIEKQYRTRLKLRFEKLLTVLQASRWEDESSREVKSLEMNYCVSRGDVLDAASQHILDLEKENKRLSCKIKELSQGLMVG</sequence>
<feature type="domain" description="BHLH" evidence="3">
    <location>
        <begin position="177"/>
        <end position="242"/>
    </location>
</feature>
<dbReference type="KEGG" id="fox:FOXG_07287"/>
<dbReference type="VEuPathDB" id="FungiDB:FOXG_06728"/>
<dbReference type="VEuPathDB" id="FungiDB:FOXG_06538"/>
<evidence type="ECO:0000313" key="4">
    <source>
        <dbReference type="EMBL" id="KNB04426.1"/>
    </source>
</evidence>
<dbReference type="SUPFAM" id="SSF47459">
    <property type="entry name" value="HLH, helix-loop-helix DNA-binding domain"/>
    <property type="match status" value="1"/>
</dbReference>
<dbReference type="PROSITE" id="PS50888">
    <property type="entry name" value="BHLH"/>
    <property type="match status" value="1"/>
</dbReference>
<dbReference type="InterPro" id="IPR011598">
    <property type="entry name" value="bHLH_dom"/>
</dbReference>
<dbReference type="EMBL" id="DS231702">
    <property type="protein sequence ID" value="KNB04426.1"/>
    <property type="molecule type" value="Genomic_DNA"/>
</dbReference>
<dbReference type="Proteomes" id="UP000009097">
    <property type="component" value="Unassembled WGS sequence"/>
</dbReference>
<feature type="coiled-coil region" evidence="1">
    <location>
        <begin position="232"/>
        <end position="259"/>
    </location>
</feature>
<dbReference type="RefSeq" id="XP_018244655.1">
    <property type="nucleotide sequence ID" value="XM_018385893.1"/>
</dbReference>
<evidence type="ECO:0000313" key="7">
    <source>
        <dbReference type="Proteomes" id="UP000009097"/>
    </source>
</evidence>
<evidence type="ECO:0000313" key="6">
    <source>
        <dbReference type="EMBL" id="KNB06610.1"/>
    </source>
</evidence>
<dbReference type="EMBL" id="DS231702">
    <property type="protein sequence ID" value="KNB04683.1"/>
    <property type="molecule type" value="Genomic_DNA"/>
</dbReference>
<dbReference type="EMBL" id="DS231704">
    <property type="protein sequence ID" value="KNB06610.1"/>
    <property type="molecule type" value="Genomic_DNA"/>
</dbReference>
<dbReference type="Pfam" id="PF00010">
    <property type="entry name" value="HLH"/>
    <property type="match status" value="1"/>
</dbReference>
<dbReference type="KEGG" id="fox:FOXG_06728"/>
<keyword evidence="1" id="KW-0175">Coiled coil</keyword>
<dbReference type="OrthoDB" id="3542681at2759"/>
<dbReference type="GO" id="GO:0046983">
    <property type="term" value="F:protein dimerization activity"/>
    <property type="evidence" value="ECO:0007669"/>
    <property type="project" value="InterPro"/>
</dbReference>
<evidence type="ECO:0000256" key="1">
    <source>
        <dbReference type="SAM" id="Coils"/>
    </source>
</evidence>
<dbReference type="VEuPathDB" id="FungiDB:FOXG_07287"/>
<feature type="region of interest" description="Disordered" evidence="2">
    <location>
        <begin position="158"/>
        <end position="177"/>
    </location>
</feature>
<feature type="compositionally biased region" description="Basic residues" evidence="2">
    <location>
        <begin position="158"/>
        <end position="168"/>
    </location>
</feature>
<dbReference type="KEGG" id="fox:FOXG_06538"/>